<proteinExistence type="predicted"/>
<organism evidence="3">
    <name type="scientific">Ixodes scapularis</name>
    <name type="common">Black-legged tick</name>
    <name type="synonym">Deer tick</name>
    <dbReference type="NCBI Taxonomy" id="6945"/>
    <lineage>
        <taxon>Eukaryota</taxon>
        <taxon>Metazoa</taxon>
        <taxon>Ecdysozoa</taxon>
        <taxon>Arthropoda</taxon>
        <taxon>Chelicerata</taxon>
        <taxon>Arachnida</taxon>
        <taxon>Acari</taxon>
        <taxon>Parasitiformes</taxon>
        <taxon>Ixodida</taxon>
        <taxon>Ixodoidea</taxon>
        <taxon>Ixodidae</taxon>
        <taxon>Ixodinae</taxon>
        <taxon>Ixodes</taxon>
    </lineage>
</organism>
<protein>
    <submittedName>
        <fullName evidence="3">Uncharacterized protein</fullName>
    </submittedName>
</protein>
<accession>A0A4D5RCV3</accession>
<feature type="region of interest" description="Disordered" evidence="1">
    <location>
        <begin position="1"/>
        <end position="53"/>
    </location>
</feature>
<evidence type="ECO:0000256" key="1">
    <source>
        <dbReference type="SAM" id="MobiDB-lite"/>
    </source>
</evidence>
<evidence type="ECO:0000256" key="2">
    <source>
        <dbReference type="SAM" id="Phobius"/>
    </source>
</evidence>
<dbReference type="AlphaFoldDB" id="A0A4D5RCV3"/>
<keyword evidence="2" id="KW-0812">Transmembrane</keyword>
<feature type="transmembrane region" description="Helical" evidence="2">
    <location>
        <begin position="119"/>
        <end position="136"/>
    </location>
</feature>
<evidence type="ECO:0000313" key="3">
    <source>
        <dbReference type="EMBL" id="MOY34970.1"/>
    </source>
</evidence>
<name>A0A4D5RCV3_IXOSC</name>
<feature type="compositionally biased region" description="Low complexity" evidence="1">
    <location>
        <begin position="1"/>
        <end position="16"/>
    </location>
</feature>
<sequence length="137" mass="14813">MPGSSTSSLWTSAASTGCRCSSTSVRPSAARSWPGPAPSPRRPTRRAASTRPGCAGCCSAEKLLYPPRLFGTPLRPQLLGSHTPVRPSVLASGKALVRASYHKILYATVIPLDALRIEFGVIGVKFFFFILLFFWIF</sequence>
<keyword evidence="2" id="KW-0472">Membrane</keyword>
<keyword evidence="2" id="KW-1133">Transmembrane helix</keyword>
<dbReference type="EMBL" id="GHJT01000999">
    <property type="protein sequence ID" value="MOY34970.1"/>
    <property type="molecule type" value="Transcribed_RNA"/>
</dbReference>
<reference evidence="3" key="1">
    <citation type="submission" date="2019-04" db="EMBL/GenBank/DDBJ databases">
        <title>An insight into the mialome of Ixodes scapularis.</title>
        <authorList>
            <person name="Ribeiro J.M."/>
            <person name="Mather T.N."/>
            <person name="Karim S."/>
        </authorList>
    </citation>
    <scope>NUCLEOTIDE SEQUENCE</scope>
</reference>